<keyword evidence="3" id="KW-1185">Reference proteome</keyword>
<organism evidence="2 3">
    <name type="scientific">Chitinivibrio alkaliphilus ACht1</name>
    <dbReference type="NCBI Taxonomy" id="1313304"/>
    <lineage>
        <taxon>Bacteria</taxon>
        <taxon>Pseudomonadati</taxon>
        <taxon>Fibrobacterota</taxon>
        <taxon>Chitinivibrionia</taxon>
        <taxon>Chitinivibrionales</taxon>
        <taxon>Chitinivibrionaceae</taxon>
        <taxon>Chitinivibrio</taxon>
    </lineage>
</organism>
<evidence type="ECO:0000313" key="2">
    <source>
        <dbReference type="EMBL" id="ERP31354.1"/>
    </source>
</evidence>
<keyword evidence="1" id="KW-0732">Signal</keyword>
<protein>
    <submittedName>
        <fullName evidence="2">Uncharacterized protein</fullName>
    </submittedName>
</protein>
<name>U7D4E1_9BACT</name>
<proteinExistence type="predicted"/>
<dbReference type="AlphaFoldDB" id="U7D4E1"/>
<accession>U7D4E1</accession>
<feature type="signal peptide" evidence="1">
    <location>
        <begin position="1"/>
        <end position="24"/>
    </location>
</feature>
<feature type="chain" id="PRO_5004681674" evidence="1">
    <location>
        <begin position="25"/>
        <end position="107"/>
    </location>
</feature>
<reference evidence="2 3" key="1">
    <citation type="journal article" date="2013" name="Environ. Microbiol.">
        <title>Genome analysis of Chitinivibrio alkaliphilus gen. nov., sp. nov., a novel extremely haloalkaliphilic anaerobic chitinolytic bacterium from the candidate phylum Termite Group 3.</title>
        <authorList>
            <person name="Sorokin D.Y."/>
            <person name="Gumerov V.M."/>
            <person name="Rakitin A.L."/>
            <person name="Beletsky A.V."/>
            <person name="Damste J.S."/>
            <person name="Muyzer G."/>
            <person name="Mardanov A.V."/>
            <person name="Ravin N.V."/>
        </authorList>
    </citation>
    <scope>NUCLEOTIDE SEQUENCE [LARGE SCALE GENOMIC DNA]</scope>
    <source>
        <strain evidence="2 3">ACht1</strain>
    </source>
</reference>
<dbReference type="STRING" id="1313304.CALK_1699"/>
<sequence length="107" mass="12655">MMNKKCFLLMCVCAVAALSFEVHMDIPPREVLLRRMDSLEISIQRKRRQGESVYDTQREMERVRWALDQYISQSLRAEEETADTESSGNSAGRRILLFLRRQVLWIF</sequence>
<evidence type="ECO:0000256" key="1">
    <source>
        <dbReference type="SAM" id="SignalP"/>
    </source>
</evidence>
<dbReference type="Proteomes" id="UP000017148">
    <property type="component" value="Unassembled WGS sequence"/>
</dbReference>
<dbReference type="EMBL" id="ASJR01000014">
    <property type="protein sequence ID" value="ERP31354.1"/>
    <property type="molecule type" value="Genomic_DNA"/>
</dbReference>
<comment type="caution">
    <text evidence="2">The sequence shown here is derived from an EMBL/GenBank/DDBJ whole genome shotgun (WGS) entry which is preliminary data.</text>
</comment>
<evidence type="ECO:0000313" key="3">
    <source>
        <dbReference type="Proteomes" id="UP000017148"/>
    </source>
</evidence>
<gene>
    <name evidence="2" type="ORF">CALK_1699</name>
</gene>